<reference evidence="1" key="1">
    <citation type="submission" date="2022-07" db="EMBL/GenBank/DDBJ databases">
        <title>Phylogenomic reconstructions and comparative analyses of Kickxellomycotina fungi.</title>
        <authorList>
            <person name="Reynolds N.K."/>
            <person name="Stajich J.E."/>
            <person name="Barry K."/>
            <person name="Grigoriev I.V."/>
            <person name="Crous P."/>
            <person name="Smith M.E."/>
        </authorList>
    </citation>
    <scope>NUCLEOTIDE SEQUENCE</scope>
    <source>
        <strain evidence="1">CBS 102833</strain>
    </source>
</reference>
<name>A0ACC1L171_9FUNG</name>
<dbReference type="Proteomes" id="UP001140096">
    <property type="component" value="Unassembled WGS sequence"/>
</dbReference>
<feature type="non-terminal residue" evidence="1">
    <location>
        <position position="1"/>
    </location>
</feature>
<accession>A0ACC1L171</accession>
<protein>
    <submittedName>
        <fullName evidence="1">Uncharacterized protein</fullName>
    </submittedName>
</protein>
<comment type="caution">
    <text evidence="1">The sequence shown here is derived from an EMBL/GenBank/DDBJ whole genome shotgun (WGS) entry which is preliminary data.</text>
</comment>
<feature type="non-terminal residue" evidence="1">
    <location>
        <position position="599"/>
    </location>
</feature>
<proteinExistence type="predicted"/>
<evidence type="ECO:0000313" key="2">
    <source>
        <dbReference type="Proteomes" id="UP001140096"/>
    </source>
</evidence>
<keyword evidence="2" id="KW-1185">Reference proteome</keyword>
<evidence type="ECO:0000313" key="1">
    <source>
        <dbReference type="EMBL" id="KAJ2798769.1"/>
    </source>
</evidence>
<dbReference type="EMBL" id="JANBUP010002849">
    <property type="protein sequence ID" value="KAJ2798769.1"/>
    <property type="molecule type" value="Genomic_DNA"/>
</dbReference>
<sequence>RASDILEAAGSRYMPETDLMDALKLDLWNMRHRKYFHRVLRDLSENGFAEKVELQLPDADLSGFDPEVYKPIAEPMDVDEGHENAEPISNVPHDEEADAENPQFEELESAASKKTKVKGKGKRAVKQPAKPKKSRQESQADRSQRGRLNRGLADGHSYRRCVRFIKPYVDKGSVRTRLGVPLEQSADDLGDVPMIDLNAADNEGRDDSSSDDDELDVETLKEKDDILYVMNNHSVQVGALATLAPEAQVFRLIALSGSHGIVSRAIQFLLGWNALKPLYRCLTHLEQTPVFLPDGSWPGVYTSEECKRENREHMDERLIMSVEEFMGREHRKRFFVNPLARMAIESLTAYSGVVTAQQPTTLSQPALPAPSQAASDSPAAATVVASGSRDGPSVPPLGELATPTERPDTRSQAPDPVPEPAVAVALIPDSDPVLADMVQSHSLSDIYVESKERRVPLNAVIREYAVLGMLKQESVFACNTEQVTRCDQLVKSYASANMDSPVMTPTLSKTLLNYSMDKRTFQRIVMNLADQNRLWFQDIYSLPEVTRANASSKVQVAIARDTDPTGPIVHAYIAQLRDLRKLNKQTAVRVIRRIADPVP</sequence>
<gene>
    <name evidence="1" type="ORF">H4S07_005611</name>
</gene>
<organism evidence="1 2">
    <name type="scientific">Coemansia furcata</name>
    <dbReference type="NCBI Taxonomy" id="417177"/>
    <lineage>
        <taxon>Eukaryota</taxon>
        <taxon>Fungi</taxon>
        <taxon>Fungi incertae sedis</taxon>
        <taxon>Zoopagomycota</taxon>
        <taxon>Kickxellomycotina</taxon>
        <taxon>Kickxellomycetes</taxon>
        <taxon>Kickxellales</taxon>
        <taxon>Kickxellaceae</taxon>
        <taxon>Coemansia</taxon>
    </lineage>
</organism>